<keyword evidence="1" id="KW-0812">Transmembrane</keyword>
<feature type="transmembrane region" description="Helical" evidence="1">
    <location>
        <begin position="46"/>
        <end position="65"/>
    </location>
</feature>
<evidence type="ECO:0000313" key="3">
    <source>
        <dbReference type="Proteomes" id="UP000253919"/>
    </source>
</evidence>
<dbReference type="AlphaFoldDB" id="A0A369QM49"/>
<keyword evidence="1" id="KW-0472">Membrane</keyword>
<evidence type="ECO:0000313" key="2">
    <source>
        <dbReference type="EMBL" id="RDC65442.1"/>
    </source>
</evidence>
<comment type="caution">
    <text evidence="2">The sequence shown here is derived from an EMBL/GenBank/DDBJ whole genome shotgun (WGS) entry which is preliminary data.</text>
</comment>
<keyword evidence="3" id="KW-1185">Reference proteome</keyword>
<dbReference type="Proteomes" id="UP000253919">
    <property type="component" value="Unassembled WGS sequence"/>
</dbReference>
<sequence>MTKQKLVTVLTYALGVLGASLGLLFLDFLQTASKGSYALPLHFWERLFGLFFIYMAGAYLVVILGNKDKTDIFWREPITPEE</sequence>
<protein>
    <submittedName>
        <fullName evidence="2">Uncharacterized protein</fullName>
    </submittedName>
</protein>
<proteinExistence type="predicted"/>
<accession>A0A369QM49</accession>
<organism evidence="2 3">
    <name type="scientific">Adhaeribacter pallidiroseus</name>
    <dbReference type="NCBI Taxonomy" id="2072847"/>
    <lineage>
        <taxon>Bacteria</taxon>
        <taxon>Pseudomonadati</taxon>
        <taxon>Bacteroidota</taxon>
        <taxon>Cytophagia</taxon>
        <taxon>Cytophagales</taxon>
        <taxon>Hymenobacteraceae</taxon>
        <taxon>Adhaeribacter</taxon>
    </lineage>
</organism>
<evidence type="ECO:0000256" key="1">
    <source>
        <dbReference type="SAM" id="Phobius"/>
    </source>
</evidence>
<feature type="transmembrane region" description="Helical" evidence="1">
    <location>
        <begin position="7"/>
        <end position="26"/>
    </location>
</feature>
<dbReference type="EMBL" id="QASA01000001">
    <property type="protein sequence ID" value="RDC65442.1"/>
    <property type="molecule type" value="Genomic_DNA"/>
</dbReference>
<keyword evidence="1" id="KW-1133">Transmembrane helix</keyword>
<dbReference type="RefSeq" id="WP_115374445.1">
    <property type="nucleotide sequence ID" value="NZ_QASA01000001.1"/>
</dbReference>
<gene>
    <name evidence="2" type="ORF">AHMF7616_04072</name>
</gene>
<reference evidence="2 3" key="1">
    <citation type="submission" date="2018-04" db="EMBL/GenBank/DDBJ databases">
        <title>Adhaeribacter sp. HMF7616 genome sequencing and assembly.</title>
        <authorList>
            <person name="Kang H."/>
            <person name="Kang J."/>
            <person name="Cha I."/>
            <person name="Kim H."/>
            <person name="Joh K."/>
        </authorList>
    </citation>
    <scope>NUCLEOTIDE SEQUENCE [LARGE SCALE GENOMIC DNA]</scope>
    <source>
        <strain evidence="2 3">HMF7616</strain>
    </source>
</reference>
<name>A0A369QM49_9BACT</name>